<reference evidence="1 2" key="1">
    <citation type="journal article" date="2019" name="PLoS Negl. Trop. Dis.">
        <title>Whole genome sequencing of Entamoeba nuttalli reveals mammalian host-related molecular signatures and a novel octapeptide-repeat surface protein.</title>
        <authorList>
            <person name="Tanaka M."/>
            <person name="Makiuchi T."/>
            <person name="Komiyama T."/>
            <person name="Shiina T."/>
            <person name="Osaki K."/>
            <person name="Tachibana H."/>
        </authorList>
    </citation>
    <scope>NUCLEOTIDE SEQUENCE [LARGE SCALE GENOMIC DNA]</scope>
    <source>
        <strain evidence="1 2">P19-061405</strain>
    </source>
</reference>
<name>A0ABQ0DHI4_9EUKA</name>
<comment type="caution">
    <text evidence="1">The sequence shown here is derived from an EMBL/GenBank/DDBJ whole genome shotgun (WGS) entry which is preliminary data.</text>
</comment>
<keyword evidence="2" id="KW-1185">Reference proteome</keyword>
<sequence>MGSSKDKQTKSKIAIIGGAIATAVVGVGASTGAAVASLTDHANCTDRHFGSGATDFSWMSESSSDD</sequence>
<evidence type="ECO:0000313" key="2">
    <source>
        <dbReference type="Proteomes" id="UP001628156"/>
    </source>
</evidence>
<evidence type="ECO:0000313" key="1">
    <source>
        <dbReference type="EMBL" id="GAB1222307.1"/>
    </source>
</evidence>
<gene>
    <name evidence="1" type="ORF">ENUP19_0101G0012</name>
</gene>
<dbReference type="EMBL" id="BAAFRS010000101">
    <property type="protein sequence ID" value="GAB1222307.1"/>
    <property type="molecule type" value="Genomic_DNA"/>
</dbReference>
<protein>
    <submittedName>
        <fullName evidence="1">Uncharacterized protein</fullName>
    </submittedName>
</protein>
<proteinExistence type="predicted"/>
<accession>A0ABQ0DHI4</accession>
<organism evidence="1 2">
    <name type="scientific">Entamoeba nuttalli</name>
    <dbReference type="NCBI Taxonomy" id="412467"/>
    <lineage>
        <taxon>Eukaryota</taxon>
        <taxon>Amoebozoa</taxon>
        <taxon>Evosea</taxon>
        <taxon>Archamoebae</taxon>
        <taxon>Mastigamoebida</taxon>
        <taxon>Entamoebidae</taxon>
        <taxon>Entamoeba</taxon>
    </lineage>
</organism>
<dbReference type="Proteomes" id="UP001628156">
    <property type="component" value="Unassembled WGS sequence"/>
</dbReference>